<gene>
    <name evidence="1" type="ORF">S1361_31525</name>
</gene>
<evidence type="ECO:0000313" key="1">
    <source>
        <dbReference type="EMBL" id="QTE01904.1"/>
    </source>
</evidence>
<name>A0ABX7U1B3_STRCY</name>
<keyword evidence="2" id="KW-1185">Reference proteome</keyword>
<evidence type="ECO:0000313" key="2">
    <source>
        <dbReference type="Proteomes" id="UP000663908"/>
    </source>
</evidence>
<proteinExistence type="predicted"/>
<organism evidence="1 2">
    <name type="scientific">Streptomyces cyanogenus</name>
    <dbReference type="NCBI Taxonomy" id="80860"/>
    <lineage>
        <taxon>Bacteria</taxon>
        <taxon>Bacillati</taxon>
        <taxon>Actinomycetota</taxon>
        <taxon>Actinomycetes</taxon>
        <taxon>Kitasatosporales</taxon>
        <taxon>Streptomycetaceae</taxon>
        <taxon>Streptomyces</taxon>
    </lineage>
</organism>
<dbReference type="EMBL" id="CP071839">
    <property type="protein sequence ID" value="QTE01904.1"/>
    <property type="molecule type" value="Genomic_DNA"/>
</dbReference>
<accession>A0ABX7U1B3</accession>
<protein>
    <submittedName>
        <fullName evidence="1">Uncharacterized protein</fullName>
    </submittedName>
</protein>
<sequence length="45" mass="5130">MTIYLPGAVEVVKQWSIEDMEPVYGDTFQLLMLDGFSYVREIGST</sequence>
<dbReference type="RefSeq" id="WP_208035287.1">
    <property type="nucleotide sequence ID" value="NZ_CP071839.1"/>
</dbReference>
<reference evidence="1 2" key="1">
    <citation type="submission" date="2021-03" db="EMBL/GenBank/DDBJ databases">
        <title>Complete genome sequence of Streptomyces cyanogenus S136, producer of anticancer angucycline landomycin A.</title>
        <authorList>
            <person name="Hrab P."/>
            <person name="Ruckert C."/>
            <person name="Busche T."/>
            <person name="Ostash I."/>
            <person name="Kalinowski J."/>
            <person name="Fedorenko V."/>
            <person name="Yushchuk O."/>
            <person name="Ostash B."/>
        </authorList>
    </citation>
    <scope>NUCLEOTIDE SEQUENCE [LARGE SCALE GENOMIC DNA]</scope>
    <source>
        <strain evidence="1 2">S136</strain>
    </source>
</reference>
<dbReference type="Proteomes" id="UP000663908">
    <property type="component" value="Chromosome"/>
</dbReference>